<keyword evidence="4" id="KW-1185">Reference proteome</keyword>
<dbReference type="STRING" id="1849968.A8C32_04475"/>
<evidence type="ECO:0000313" key="3">
    <source>
        <dbReference type="EMBL" id="OEJ98475.1"/>
    </source>
</evidence>
<evidence type="ECO:0000256" key="1">
    <source>
        <dbReference type="ARBA" id="ARBA00022801"/>
    </source>
</evidence>
<dbReference type="PANTHER" id="PTHR10885:SF20">
    <property type="entry name" value="NUDIX HYDROLASE DOMAIN-CONTAINING PROTEIN"/>
    <property type="match status" value="1"/>
</dbReference>
<reference evidence="3 4" key="1">
    <citation type="submission" date="2016-05" db="EMBL/GenBank/DDBJ databases">
        <title>Draft Genome Sequence of Algibacter sp. Strain SK-16 Isolated from the Surface Water of Aburatsubo Inlet.</title>
        <authorList>
            <person name="Wong S.-K."/>
            <person name="Yoshizawa S."/>
            <person name="Nakajima Y."/>
            <person name="Ogura Y."/>
            <person name="Tetsuya H."/>
            <person name="Hamasaki K."/>
        </authorList>
    </citation>
    <scope>NUCLEOTIDE SEQUENCE [LARGE SCALE GENOMIC DNA]</scope>
    <source>
        <strain evidence="3 4">SK-16</strain>
    </source>
</reference>
<keyword evidence="1 3" id="KW-0378">Hydrolase</keyword>
<organism evidence="3 4">
    <name type="scientific">Flavivirga aquatica</name>
    <dbReference type="NCBI Taxonomy" id="1849968"/>
    <lineage>
        <taxon>Bacteria</taxon>
        <taxon>Pseudomonadati</taxon>
        <taxon>Bacteroidota</taxon>
        <taxon>Flavobacteriia</taxon>
        <taxon>Flavobacteriales</taxon>
        <taxon>Flavobacteriaceae</taxon>
        <taxon>Flavivirga</taxon>
    </lineage>
</organism>
<dbReference type="PROSITE" id="PS51462">
    <property type="entry name" value="NUDIX"/>
    <property type="match status" value="1"/>
</dbReference>
<dbReference type="AlphaFoldDB" id="A0A1E5SH81"/>
<accession>A0A1E5SH81</accession>
<evidence type="ECO:0000259" key="2">
    <source>
        <dbReference type="PROSITE" id="PS51462"/>
    </source>
</evidence>
<dbReference type="GO" id="GO:0004452">
    <property type="term" value="F:isopentenyl-diphosphate delta-isomerase activity"/>
    <property type="evidence" value="ECO:0007669"/>
    <property type="project" value="TreeGrafter"/>
</dbReference>
<dbReference type="InterPro" id="IPR000086">
    <property type="entry name" value="NUDIX_hydrolase_dom"/>
</dbReference>
<comment type="caution">
    <text evidence="3">The sequence shown here is derived from an EMBL/GenBank/DDBJ whole genome shotgun (WGS) entry which is preliminary data.</text>
</comment>
<dbReference type="PANTHER" id="PTHR10885">
    <property type="entry name" value="ISOPENTENYL-DIPHOSPHATE DELTA-ISOMERASE"/>
    <property type="match status" value="1"/>
</dbReference>
<dbReference type="Gene3D" id="3.90.79.10">
    <property type="entry name" value="Nucleoside Triphosphate Pyrophosphohydrolase"/>
    <property type="match status" value="1"/>
</dbReference>
<protein>
    <submittedName>
        <fullName evidence="3">Hydrolase</fullName>
    </submittedName>
</protein>
<dbReference type="SUPFAM" id="SSF55811">
    <property type="entry name" value="Nudix"/>
    <property type="match status" value="1"/>
</dbReference>
<dbReference type="GO" id="GO:0016787">
    <property type="term" value="F:hydrolase activity"/>
    <property type="evidence" value="ECO:0007669"/>
    <property type="project" value="UniProtKB-KW"/>
</dbReference>
<dbReference type="GO" id="GO:0005737">
    <property type="term" value="C:cytoplasm"/>
    <property type="evidence" value="ECO:0007669"/>
    <property type="project" value="TreeGrafter"/>
</dbReference>
<sequence length="186" mass="21246">MEEYIDIVTHTGKPTGKSELKSVIHQKGYYHHTSHIWFYTNDGNILLSQRSAKKAICPLMWDVSVAGHIDAGETAKQAAIRETKEEIGLSISENVLQEIGIFECFKTYENGIIDNEFHNTFIAELTTPFSELIPQEEEVEALKLVSFDDFKVLIINIGNNNNHFVPSNKSYYEFVLNTIYKKLLTE</sequence>
<gene>
    <name evidence="3" type="ORF">A8C32_04475</name>
</gene>
<dbReference type="GO" id="GO:0009240">
    <property type="term" value="P:isopentenyl diphosphate biosynthetic process"/>
    <property type="evidence" value="ECO:0007669"/>
    <property type="project" value="TreeGrafter"/>
</dbReference>
<feature type="domain" description="Nudix hydrolase" evidence="2">
    <location>
        <begin position="29"/>
        <end position="170"/>
    </location>
</feature>
<name>A0A1E5SH81_9FLAO</name>
<dbReference type="CDD" id="cd04692">
    <property type="entry name" value="NUDIX_Hydrolase"/>
    <property type="match status" value="1"/>
</dbReference>
<dbReference type="PROSITE" id="PS00893">
    <property type="entry name" value="NUDIX_BOX"/>
    <property type="match status" value="1"/>
</dbReference>
<proteinExistence type="predicted"/>
<dbReference type="InterPro" id="IPR020084">
    <property type="entry name" value="NUDIX_hydrolase_CS"/>
</dbReference>
<evidence type="ECO:0000313" key="4">
    <source>
        <dbReference type="Proteomes" id="UP000095713"/>
    </source>
</evidence>
<dbReference type="RefSeq" id="WP_069831163.1">
    <property type="nucleotide sequence ID" value="NZ_MDJD01000054.1"/>
</dbReference>
<dbReference type="OrthoDB" id="9786032at2"/>
<dbReference type="Pfam" id="PF00293">
    <property type="entry name" value="NUDIX"/>
    <property type="match status" value="1"/>
</dbReference>
<dbReference type="Proteomes" id="UP000095713">
    <property type="component" value="Unassembled WGS sequence"/>
</dbReference>
<dbReference type="EMBL" id="MDJD01000054">
    <property type="protein sequence ID" value="OEJ98475.1"/>
    <property type="molecule type" value="Genomic_DNA"/>
</dbReference>
<dbReference type="InterPro" id="IPR015797">
    <property type="entry name" value="NUDIX_hydrolase-like_dom_sf"/>
</dbReference>